<organism evidence="1 2">
    <name type="scientific">Pluteus cervinus</name>
    <dbReference type="NCBI Taxonomy" id="181527"/>
    <lineage>
        <taxon>Eukaryota</taxon>
        <taxon>Fungi</taxon>
        <taxon>Dikarya</taxon>
        <taxon>Basidiomycota</taxon>
        <taxon>Agaricomycotina</taxon>
        <taxon>Agaricomycetes</taxon>
        <taxon>Agaricomycetidae</taxon>
        <taxon>Agaricales</taxon>
        <taxon>Pluteineae</taxon>
        <taxon>Pluteaceae</taxon>
        <taxon>Pluteus</taxon>
    </lineage>
</organism>
<keyword evidence="2" id="KW-1185">Reference proteome</keyword>
<evidence type="ECO:0000313" key="1">
    <source>
        <dbReference type="EMBL" id="TFK74053.1"/>
    </source>
</evidence>
<proteinExistence type="predicted"/>
<reference evidence="1 2" key="1">
    <citation type="journal article" date="2019" name="Nat. Ecol. Evol.">
        <title>Megaphylogeny resolves global patterns of mushroom evolution.</title>
        <authorList>
            <person name="Varga T."/>
            <person name="Krizsan K."/>
            <person name="Foldi C."/>
            <person name="Dima B."/>
            <person name="Sanchez-Garcia M."/>
            <person name="Sanchez-Ramirez S."/>
            <person name="Szollosi G.J."/>
            <person name="Szarkandi J.G."/>
            <person name="Papp V."/>
            <person name="Albert L."/>
            <person name="Andreopoulos W."/>
            <person name="Angelini C."/>
            <person name="Antonin V."/>
            <person name="Barry K.W."/>
            <person name="Bougher N.L."/>
            <person name="Buchanan P."/>
            <person name="Buyck B."/>
            <person name="Bense V."/>
            <person name="Catcheside P."/>
            <person name="Chovatia M."/>
            <person name="Cooper J."/>
            <person name="Damon W."/>
            <person name="Desjardin D."/>
            <person name="Finy P."/>
            <person name="Geml J."/>
            <person name="Haridas S."/>
            <person name="Hughes K."/>
            <person name="Justo A."/>
            <person name="Karasinski D."/>
            <person name="Kautmanova I."/>
            <person name="Kiss B."/>
            <person name="Kocsube S."/>
            <person name="Kotiranta H."/>
            <person name="LaButti K.M."/>
            <person name="Lechner B.E."/>
            <person name="Liimatainen K."/>
            <person name="Lipzen A."/>
            <person name="Lukacs Z."/>
            <person name="Mihaltcheva S."/>
            <person name="Morgado L.N."/>
            <person name="Niskanen T."/>
            <person name="Noordeloos M.E."/>
            <person name="Ohm R.A."/>
            <person name="Ortiz-Santana B."/>
            <person name="Ovrebo C."/>
            <person name="Racz N."/>
            <person name="Riley R."/>
            <person name="Savchenko A."/>
            <person name="Shiryaev A."/>
            <person name="Soop K."/>
            <person name="Spirin V."/>
            <person name="Szebenyi C."/>
            <person name="Tomsovsky M."/>
            <person name="Tulloss R.E."/>
            <person name="Uehling J."/>
            <person name="Grigoriev I.V."/>
            <person name="Vagvolgyi C."/>
            <person name="Papp T."/>
            <person name="Martin F.M."/>
            <person name="Miettinen O."/>
            <person name="Hibbett D.S."/>
            <person name="Nagy L.G."/>
        </authorList>
    </citation>
    <scope>NUCLEOTIDE SEQUENCE [LARGE SCALE GENOMIC DNA]</scope>
    <source>
        <strain evidence="1 2">NL-1719</strain>
    </source>
</reference>
<protein>
    <submittedName>
        <fullName evidence="1">Uncharacterized protein</fullName>
    </submittedName>
</protein>
<name>A0ACD3B7I4_9AGAR</name>
<dbReference type="Proteomes" id="UP000308600">
    <property type="component" value="Unassembled WGS sequence"/>
</dbReference>
<dbReference type="EMBL" id="ML208271">
    <property type="protein sequence ID" value="TFK74053.1"/>
    <property type="molecule type" value="Genomic_DNA"/>
</dbReference>
<accession>A0ACD3B7I4</accession>
<sequence length="360" mass="39286">MPQYPALVGGQTLEIDFAPCIVVLVLYGLLLPWIAYRMLTKGSRNTYLIGTASFATERIVVFGLRAAHAPKGPSALPLMSYFQISYAVGYTGIVNDVLSIIRVLIVNPTYGSETYPQSPAAENSRATRVPPDTSVIIPPGDFRGPPPEGTEDLPRTRFWARRFVDIMGLLFLGLVSIPGLVGNTKLQSVYGSVKEGDKSMVIRYVSAGGALVLMLAMLAAIIWARIKLARVSTNGAIILAIAHSFLVIVPIYRLAVMYNFVDSPDSTAPGSLNSPKDKALFYAFHVVPEWLTCATLFIFNIRKILATGLSGDWRAVDESEKERVKRELKEQEKREKKAAKAAQSQGYIGSTTPTSATENV</sequence>
<evidence type="ECO:0000313" key="2">
    <source>
        <dbReference type="Proteomes" id="UP000308600"/>
    </source>
</evidence>
<gene>
    <name evidence="1" type="ORF">BDN72DRAFT_122226</name>
</gene>